<evidence type="ECO:0008006" key="3">
    <source>
        <dbReference type="Google" id="ProtNLM"/>
    </source>
</evidence>
<evidence type="ECO:0000313" key="2">
    <source>
        <dbReference type="Proteomes" id="UP000234275"/>
    </source>
</evidence>
<dbReference type="VEuPathDB" id="FungiDB:P170DRAFT_420649"/>
<gene>
    <name evidence="1" type="ORF">P170DRAFT_420649</name>
</gene>
<organism evidence="1 2">
    <name type="scientific">Aspergillus steynii IBT 23096</name>
    <dbReference type="NCBI Taxonomy" id="1392250"/>
    <lineage>
        <taxon>Eukaryota</taxon>
        <taxon>Fungi</taxon>
        <taxon>Dikarya</taxon>
        <taxon>Ascomycota</taxon>
        <taxon>Pezizomycotina</taxon>
        <taxon>Eurotiomycetes</taxon>
        <taxon>Eurotiomycetidae</taxon>
        <taxon>Eurotiales</taxon>
        <taxon>Aspergillaceae</taxon>
        <taxon>Aspergillus</taxon>
        <taxon>Aspergillus subgen. Circumdati</taxon>
    </lineage>
</organism>
<dbReference type="Proteomes" id="UP000234275">
    <property type="component" value="Unassembled WGS sequence"/>
</dbReference>
<dbReference type="Pfam" id="PF00023">
    <property type="entry name" value="Ank"/>
    <property type="match status" value="1"/>
</dbReference>
<proteinExistence type="predicted"/>
<dbReference type="InterPro" id="IPR002110">
    <property type="entry name" value="Ankyrin_rpt"/>
</dbReference>
<dbReference type="Gene3D" id="1.25.40.20">
    <property type="entry name" value="Ankyrin repeat-containing domain"/>
    <property type="match status" value="1"/>
</dbReference>
<name>A0A2I2GLU2_9EURO</name>
<dbReference type="InterPro" id="IPR036770">
    <property type="entry name" value="Ankyrin_rpt-contain_sf"/>
</dbReference>
<accession>A0A2I2GLU2</accession>
<protein>
    <recommendedName>
        <fullName evidence="3">Ankyrin</fullName>
    </recommendedName>
</protein>
<dbReference type="AlphaFoldDB" id="A0A2I2GLU2"/>
<comment type="caution">
    <text evidence="1">The sequence shown here is derived from an EMBL/GenBank/DDBJ whole genome shotgun (WGS) entry which is preliminary data.</text>
</comment>
<dbReference type="GeneID" id="36555008"/>
<sequence>MNHNEGGNAESRIKDSQASPVYYAALLGLTHTVQFLTAGNKFSAEEKVILGRTALVAASEKGHYQIVEDLLASAIWRCYLKVVKLLLNYLKMYHVKAILSYLKVVKLLLNYLKMYHVKAILSHLEVLDTSYYCLIKWPS</sequence>
<evidence type="ECO:0000313" key="1">
    <source>
        <dbReference type="EMBL" id="PLB53844.1"/>
    </source>
</evidence>
<dbReference type="SUPFAM" id="SSF48403">
    <property type="entry name" value="Ankyrin repeat"/>
    <property type="match status" value="1"/>
</dbReference>
<dbReference type="OrthoDB" id="194358at2759"/>
<reference evidence="1 2" key="1">
    <citation type="submission" date="2016-12" db="EMBL/GenBank/DDBJ databases">
        <title>The genomes of Aspergillus section Nigri reveals drivers in fungal speciation.</title>
        <authorList>
            <consortium name="DOE Joint Genome Institute"/>
            <person name="Vesth T.C."/>
            <person name="Nybo J."/>
            <person name="Theobald S."/>
            <person name="Brandl J."/>
            <person name="Frisvad J.C."/>
            <person name="Nielsen K.F."/>
            <person name="Lyhne E.K."/>
            <person name="Kogle M.E."/>
            <person name="Kuo A."/>
            <person name="Riley R."/>
            <person name="Clum A."/>
            <person name="Nolan M."/>
            <person name="Lipzen A."/>
            <person name="Salamov A."/>
            <person name="Henrissat B."/>
            <person name="Wiebenga A."/>
            <person name="De Vries R.P."/>
            <person name="Grigoriev I.V."/>
            <person name="Mortensen U.H."/>
            <person name="Andersen M.R."/>
            <person name="Baker S.E."/>
        </authorList>
    </citation>
    <scope>NUCLEOTIDE SEQUENCE [LARGE SCALE GENOMIC DNA]</scope>
    <source>
        <strain evidence="1 2">IBT 23096</strain>
    </source>
</reference>
<dbReference type="RefSeq" id="XP_024709146.1">
    <property type="nucleotide sequence ID" value="XM_024847309.1"/>
</dbReference>
<dbReference type="EMBL" id="MSFO01000001">
    <property type="protein sequence ID" value="PLB53844.1"/>
    <property type="molecule type" value="Genomic_DNA"/>
</dbReference>
<keyword evidence="2" id="KW-1185">Reference proteome</keyword>